<dbReference type="SUPFAM" id="SSF82171">
    <property type="entry name" value="DPP6 N-terminal domain-like"/>
    <property type="match status" value="1"/>
</dbReference>
<dbReference type="Pfam" id="PF07676">
    <property type="entry name" value="PD40"/>
    <property type="match status" value="2"/>
</dbReference>
<dbReference type="Proteomes" id="UP000199580">
    <property type="component" value="Unassembled WGS sequence"/>
</dbReference>
<dbReference type="PROSITE" id="PS51123">
    <property type="entry name" value="OMPA_2"/>
    <property type="match status" value="1"/>
</dbReference>
<keyword evidence="2 4" id="KW-0472">Membrane</keyword>
<dbReference type="PANTHER" id="PTHR30329:SF21">
    <property type="entry name" value="LIPOPROTEIN YIAD-RELATED"/>
    <property type="match status" value="1"/>
</dbReference>
<dbReference type="InterPro" id="IPR011990">
    <property type="entry name" value="TPR-like_helical_dom_sf"/>
</dbReference>
<dbReference type="AlphaFoldDB" id="A0A1G9AHP5"/>
<dbReference type="Gene3D" id="1.25.40.10">
    <property type="entry name" value="Tetratricopeptide repeat domain"/>
    <property type="match status" value="1"/>
</dbReference>
<dbReference type="Gene3D" id="2.120.10.30">
    <property type="entry name" value="TolB, C-terminal domain"/>
    <property type="match status" value="1"/>
</dbReference>
<dbReference type="EMBL" id="FNEZ01000005">
    <property type="protein sequence ID" value="SDK26035.1"/>
    <property type="molecule type" value="Genomic_DNA"/>
</dbReference>
<dbReference type="Pfam" id="PF13620">
    <property type="entry name" value="CarboxypepD_reg"/>
    <property type="match status" value="1"/>
</dbReference>
<dbReference type="InterPro" id="IPR050330">
    <property type="entry name" value="Bact_OuterMem_StrucFunc"/>
</dbReference>
<name>A0A1G9AHP5_9FLAO</name>
<proteinExistence type="predicted"/>
<dbReference type="STRING" id="1128970.SAMN04487935_2873"/>
<dbReference type="PRINTS" id="PR01021">
    <property type="entry name" value="OMPADOMAIN"/>
</dbReference>
<evidence type="ECO:0000256" key="2">
    <source>
        <dbReference type="ARBA" id="ARBA00023136"/>
    </source>
</evidence>
<keyword evidence="7" id="KW-1185">Reference proteome</keyword>
<dbReference type="Gene3D" id="3.30.1330.60">
    <property type="entry name" value="OmpA-like domain"/>
    <property type="match status" value="1"/>
</dbReference>
<evidence type="ECO:0000313" key="7">
    <source>
        <dbReference type="Proteomes" id="UP000199580"/>
    </source>
</evidence>
<dbReference type="Gene3D" id="2.60.40.1120">
    <property type="entry name" value="Carboxypeptidase-like, regulatory domain"/>
    <property type="match status" value="1"/>
</dbReference>
<dbReference type="PANTHER" id="PTHR30329">
    <property type="entry name" value="STATOR ELEMENT OF FLAGELLAR MOTOR COMPLEX"/>
    <property type="match status" value="1"/>
</dbReference>
<dbReference type="GO" id="GO:0009279">
    <property type="term" value="C:cell outer membrane"/>
    <property type="evidence" value="ECO:0007669"/>
    <property type="project" value="UniProtKB-SubCell"/>
</dbReference>
<dbReference type="InterPro" id="IPR036737">
    <property type="entry name" value="OmpA-like_sf"/>
</dbReference>
<feature type="domain" description="OmpA-like" evidence="5">
    <location>
        <begin position="526"/>
        <end position="647"/>
    </location>
</feature>
<dbReference type="CDD" id="cd07185">
    <property type="entry name" value="OmpA_C-like"/>
    <property type="match status" value="1"/>
</dbReference>
<protein>
    <submittedName>
        <fullName evidence="6">WD40-like Beta Propeller Repeat</fullName>
    </submittedName>
</protein>
<dbReference type="InterPro" id="IPR006664">
    <property type="entry name" value="OMP_bac"/>
</dbReference>
<organism evidence="6 7">
    <name type="scientific">Flavobacterium noncentrifugens</name>
    <dbReference type="NCBI Taxonomy" id="1128970"/>
    <lineage>
        <taxon>Bacteria</taxon>
        <taxon>Pseudomonadati</taxon>
        <taxon>Bacteroidota</taxon>
        <taxon>Flavobacteriia</taxon>
        <taxon>Flavobacteriales</taxon>
        <taxon>Flavobacteriaceae</taxon>
        <taxon>Flavobacterium</taxon>
    </lineage>
</organism>
<dbReference type="InterPro" id="IPR006665">
    <property type="entry name" value="OmpA-like"/>
</dbReference>
<gene>
    <name evidence="6" type="ORF">SAMN04487935_2873</name>
</gene>
<dbReference type="SUPFAM" id="SSF49478">
    <property type="entry name" value="Cna protein B-type domain"/>
    <property type="match status" value="1"/>
</dbReference>
<dbReference type="Pfam" id="PF00691">
    <property type="entry name" value="OmpA"/>
    <property type="match status" value="1"/>
</dbReference>
<dbReference type="InterPro" id="IPR011659">
    <property type="entry name" value="WD40"/>
</dbReference>
<comment type="subcellular location">
    <subcellularLocation>
        <location evidence="1">Cell outer membrane</location>
    </subcellularLocation>
</comment>
<dbReference type="InterPro" id="IPR011042">
    <property type="entry name" value="6-blade_b-propeller_TolB-like"/>
</dbReference>
<reference evidence="6 7" key="1">
    <citation type="submission" date="2016-10" db="EMBL/GenBank/DDBJ databases">
        <authorList>
            <person name="de Groot N.N."/>
        </authorList>
    </citation>
    <scope>NUCLEOTIDE SEQUENCE [LARGE SCALE GENOMIC DNA]</scope>
    <source>
        <strain evidence="6 7">CGMCC 1.10076</strain>
    </source>
</reference>
<keyword evidence="3" id="KW-0998">Cell outer membrane</keyword>
<evidence type="ECO:0000256" key="1">
    <source>
        <dbReference type="ARBA" id="ARBA00004442"/>
    </source>
</evidence>
<accession>A0A1G9AHP5</accession>
<dbReference type="RefSeq" id="WP_091396988.1">
    <property type="nucleotide sequence ID" value="NZ_FNEZ01000005.1"/>
</dbReference>
<evidence type="ECO:0000259" key="5">
    <source>
        <dbReference type="PROSITE" id="PS51123"/>
    </source>
</evidence>
<dbReference type="SUPFAM" id="SSF48452">
    <property type="entry name" value="TPR-like"/>
    <property type="match status" value="1"/>
</dbReference>
<evidence type="ECO:0000313" key="6">
    <source>
        <dbReference type="EMBL" id="SDK26035.1"/>
    </source>
</evidence>
<evidence type="ECO:0000256" key="3">
    <source>
        <dbReference type="ARBA" id="ARBA00023237"/>
    </source>
</evidence>
<evidence type="ECO:0000256" key="4">
    <source>
        <dbReference type="PROSITE-ProRule" id="PRU00473"/>
    </source>
</evidence>
<dbReference type="SUPFAM" id="SSF103088">
    <property type="entry name" value="OmpA-like"/>
    <property type="match status" value="1"/>
</dbReference>
<sequence length="647" mass="72287">MKNKVLLYITILGAMAFNGYSQSGGIKKADKQYAKYAYIDATQTYERVAAKGYKSADMFQKLGNAYYFNAELEKANKWYGELFAMGGDIAPEYYYRYAQTLKSAGDYAKADQMMVQFNQKASADLRGQIFKDKQNYMDVIKANSGRYTIGDAGINSKYSDYGSSFFGKKLVFTSSRDTGSFAQKKHKWTNQYFTNMYAAEIGKDDSLSNPVKFAKSINSKFHEATPVFSKDGKTVYFTRNNYNDGKKGKDANKITLLKIYKATLKDSTNWSDATEVPFNSDSYSTAHPTLSADGKTMYFASDMPGTHGQSDIWKVTINDDGSFGTPVNLGTGINTEGKETFPTITDENELYFATDGHPGLGGLDIFMSKVNADGSYGEPQNIGTPANSPQDDFAYLIDTKTRKGFLSSNRTGGQGYDDIYKFTETRKLICEQVLAGVVTDLETGEILAGAKVTLMDDKFNKIKEVTSDAEGKYDFGTVECGKIYYVRGEKETYETKEQKVTISKETGKTDLPIQLEKKVKPVTVGDDLAKAFGIKIIYFDLDKWDIRSDAALELEKILDVMKQYPMMKIDVRSHTDSRQTKKYNQKLSDRRAASTIDWLVANGVDKVRLTGKGYGETKLVNKCADGVQCTEEEHQANRRSEFIITGL</sequence>